<sequence>MSTDAPVGIAAHVAAVVVGVLVGLCGTLAHRWGDDGLPEGLLFALLLVLLGGLFARAAADRAGMVLYLLTAVVVVLGLTFLGPGRDVLVTDDLVSRIWLLGAPVAGAAAALMPRSLFSDRPRGTREDGRP</sequence>
<feature type="transmembrane region" description="Helical" evidence="1">
    <location>
        <begin position="7"/>
        <end position="29"/>
    </location>
</feature>
<accession>A0ABW4L4U2</accession>
<feature type="transmembrane region" description="Helical" evidence="1">
    <location>
        <begin position="93"/>
        <end position="112"/>
    </location>
</feature>
<keyword evidence="1" id="KW-0472">Membrane</keyword>
<evidence type="ECO:0000256" key="1">
    <source>
        <dbReference type="SAM" id="Phobius"/>
    </source>
</evidence>
<comment type="caution">
    <text evidence="2">The sequence shown here is derived from an EMBL/GenBank/DDBJ whole genome shotgun (WGS) entry which is preliminary data.</text>
</comment>
<evidence type="ECO:0008006" key="4">
    <source>
        <dbReference type="Google" id="ProtNLM"/>
    </source>
</evidence>
<keyword evidence="3" id="KW-1185">Reference proteome</keyword>
<reference evidence="3" key="1">
    <citation type="journal article" date="2019" name="Int. J. Syst. Evol. Microbiol.">
        <title>The Global Catalogue of Microorganisms (GCM) 10K type strain sequencing project: providing services to taxonomists for standard genome sequencing and annotation.</title>
        <authorList>
            <consortium name="The Broad Institute Genomics Platform"/>
            <consortium name="The Broad Institute Genome Sequencing Center for Infectious Disease"/>
            <person name="Wu L."/>
            <person name="Ma J."/>
        </authorList>
    </citation>
    <scope>NUCLEOTIDE SEQUENCE [LARGE SCALE GENOMIC DNA]</scope>
    <source>
        <strain evidence="3">JCM 17130</strain>
    </source>
</reference>
<dbReference type="RefSeq" id="WP_388002597.1">
    <property type="nucleotide sequence ID" value="NZ_JBHUEE010000002.1"/>
</dbReference>
<evidence type="ECO:0000313" key="3">
    <source>
        <dbReference type="Proteomes" id="UP001597277"/>
    </source>
</evidence>
<dbReference type="EMBL" id="JBHUEE010000002">
    <property type="protein sequence ID" value="MFD1717071.1"/>
    <property type="molecule type" value="Genomic_DNA"/>
</dbReference>
<feature type="transmembrane region" description="Helical" evidence="1">
    <location>
        <begin position="41"/>
        <end position="58"/>
    </location>
</feature>
<gene>
    <name evidence="2" type="ORF">ACFSE6_04445</name>
</gene>
<keyword evidence="1" id="KW-0812">Transmembrane</keyword>
<organism evidence="2 3">
    <name type="scientific">Georgenia deserti</name>
    <dbReference type="NCBI Taxonomy" id="2093781"/>
    <lineage>
        <taxon>Bacteria</taxon>
        <taxon>Bacillati</taxon>
        <taxon>Actinomycetota</taxon>
        <taxon>Actinomycetes</taxon>
        <taxon>Micrococcales</taxon>
        <taxon>Bogoriellaceae</taxon>
        <taxon>Georgenia</taxon>
    </lineage>
</organism>
<keyword evidence="1" id="KW-1133">Transmembrane helix</keyword>
<proteinExistence type="predicted"/>
<feature type="transmembrane region" description="Helical" evidence="1">
    <location>
        <begin position="65"/>
        <end position="81"/>
    </location>
</feature>
<protein>
    <recommendedName>
        <fullName evidence="4">Histidinol dehydrogenase</fullName>
    </recommendedName>
</protein>
<dbReference type="Proteomes" id="UP001597277">
    <property type="component" value="Unassembled WGS sequence"/>
</dbReference>
<name>A0ABW4L4U2_9MICO</name>
<evidence type="ECO:0000313" key="2">
    <source>
        <dbReference type="EMBL" id="MFD1717071.1"/>
    </source>
</evidence>